<dbReference type="GeneID" id="96083700"/>
<dbReference type="PANTHER" id="PTHR42812">
    <property type="entry name" value="BETA-XYLOSIDASE"/>
    <property type="match status" value="1"/>
</dbReference>
<proteinExistence type="inferred from homology"/>
<reference evidence="7 8" key="1">
    <citation type="submission" date="2024-09" db="EMBL/GenBank/DDBJ databases">
        <title>T2T genomes of carrot and Alternaria dauci and their utility for understanding host-pathogen interaction during carrot leaf blight disease.</title>
        <authorList>
            <person name="Liu W."/>
            <person name="Xu S."/>
            <person name="Ou C."/>
            <person name="Liu X."/>
            <person name="Zhuang F."/>
            <person name="Deng X.W."/>
        </authorList>
    </citation>
    <scope>NUCLEOTIDE SEQUENCE [LARGE SCALE GENOMIC DNA]</scope>
    <source>
        <strain evidence="7 8">A2016</strain>
    </source>
</reference>
<evidence type="ECO:0000256" key="2">
    <source>
        <dbReference type="ARBA" id="ARBA00022801"/>
    </source>
</evidence>
<feature type="chain" id="PRO_5047405999" description="Beta-xylosidase C-terminal Concanavalin A-like domain-containing protein" evidence="5">
    <location>
        <begin position="20"/>
        <end position="551"/>
    </location>
</feature>
<accession>A0ABR3UVA3</accession>
<gene>
    <name evidence="7" type="ORF">ACET3X_003378</name>
</gene>
<dbReference type="InterPro" id="IPR013320">
    <property type="entry name" value="ConA-like_dom_sf"/>
</dbReference>
<dbReference type="Gene3D" id="2.115.10.20">
    <property type="entry name" value="Glycosyl hydrolase domain, family 43"/>
    <property type="match status" value="1"/>
</dbReference>
<evidence type="ECO:0000256" key="4">
    <source>
        <dbReference type="RuleBase" id="RU361187"/>
    </source>
</evidence>
<keyword evidence="2 4" id="KW-0378">Hydrolase</keyword>
<dbReference type="Proteomes" id="UP001578633">
    <property type="component" value="Chromosome 2"/>
</dbReference>
<dbReference type="Gene3D" id="2.60.120.200">
    <property type="match status" value="1"/>
</dbReference>
<dbReference type="InterPro" id="IPR051795">
    <property type="entry name" value="Glycosyl_Hydrlase_43"/>
</dbReference>
<evidence type="ECO:0000313" key="8">
    <source>
        <dbReference type="Proteomes" id="UP001578633"/>
    </source>
</evidence>
<sequence length="551" mass="60997">MYISTAIAIVGLLTGSSVGSPLSSKSGLTRRAETFDNPVLWQDYPDLDVFRIGDVFYYSSSTFAFSPGAPVLKSYDLVNWTPVTHSVPRLNFGSQYDLDNPSDRAYVEGIWASTLRYRESTDKFIWIGCIQSTGESYIWTADGTNAAANNGEVSNWNWTAAGTFPKCYYDNGLFIDDDDTMYMVYDKYQIKVAQLNADGTAEVRSQQVYEDPNGLYLEGSRMYKINGTYYIFATKPADDEWVLKSDSPWGPYEARILVDSIAGPLANAGNSHQGGVVDDKDGNWYYVAFLDSYPGGRIPVVAPLTWTEDGWPEVVRVNGEWGKTYPIPVTTDKTVPPPTGFDDFTGTALSDEWEWNHNPDNSKWSLAGDAGGLQLQTATVTTDLYSARNTLTHRILGPKSSGTFKIDISKMATGDRAGAVLFRDTGAYIGFHKENSTTTKLVMVNDLKMNADWTTNSTGTVAATGPALASNTTEFWLRVESDITPAFGTNIMRQTTFWYSIDGSDFLQLGPAFDMSNTWQFFTGYRFGVFNFATAELGGEITVENFELKLV</sequence>
<feature type="signal peptide" evidence="5">
    <location>
        <begin position="1"/>
        <end position="19"/>
    </location>
</feature>
<dbReference type="InterPro" id="IPR041542">
    <property type="entry name" value="GH43_C2"/>
</dbReference>
<feature type="domain" description="Beta-xylosidase C-terminal Concanavalin A-like" evidence="6">
    <location>
        <begin position="342"/>
        <end position="547"/>
    </location>
</feature>
<dbReference type="EMBL" id="JBHGVX010000002">
    <property type="protein sequence ID" value="KAL1799341.1"/>
    <property type="molecule type" value="Genomic_DNA"/>
</dbReference>
<dbReference type="InterPro" id="IPR006710">
    <property type="entry name" value="Glyco_hydro_43"/>
</dbReference>
<keyword evidence="8" id="KW-1185">Reference proteome</keyword>
<dbReference type="InterPro" id="IPR023296">
    <property type="entry name" value="Glyco_hydro_beta-prop_sf"/>
</dbReference>
<evidence type="ECO:0000256" key="5">
    <source>
        <dbReference type="SAM" id="SignalP"/>
    </source>
</evidence>
<evidence type="ECO:0000259" key="6">
    <source>
        <dbReference type="Pfam" id="PF17851"/>
    </source>
</evidence>
<dbReference type="Pfam" id="PF04616">
    <property type="entry name" value="Glyco_hydro_43"/>
    <property type="match status" value="1"/>
</dbReference>
<comment type="similarity">
    <text evidence="1 4">Belongs to the glycosyl hydrolase 43 family.</text>
</comment>
<dbReference type="Pfam" id="PF17851">
    <property type="entry name" value="GH43_C2"/>
    <property type="match status" value="1"/>
</dbReference>
<evidence type="ECO:0000256" key="3">
    <source>
        <dbReference type="ARBA" id="ARBA00023295"/>
    </source>
</evidence>
<evidence type="ECO:0000313" key="7">
    <source>
        <dbReference type="EMBL" id="KAL1799341.1"/>
    </source>
</evidence>
<dbReference type="SUPFAM" id="SSF75005">
    <property type="entry name" value="Arabinanase/levansucrase/invertase"/>
    <property type="match status" value="1"/>
</dbReference>
<comment type="caution">
    <text evidence="7">The sequence shown here is derived from an EMBL/GenBank/DDBJ whole genome shotgun (WGS) entry which is preliminary data.</text>
</comment>
<dbReference type="RefSeq" id="XP_069309925.1">
    <property type="nucleotide sequence ID" value="XM_069448646.1"/>
</dbReference>
<keyword evidence="5" id="KW-0732">Signal</keyword>
<dbReference type="SUPFAM" id="SSF49899">
    <property type="entry name" value="Concanavalin A-like lectins/glucanases"/>
    <property type="match status" value="1"/>
</dbReference>
<name>A0ABR3UVA3_9PLEO</name>
<dbReference type="CDD" id="cd09001">
    <property type="entry name" value="GH43_FsAxh1-like"/>
    <property type="match status" value="1"/>
</dbReference>
<protein>
    <recommendedName>
        <fullName evidence="6">Beta-xylosidase C-terminal Concanavalin A-like domain-containing protein</fullName>
    </recommendedName>
</protein>
<dbReference type="PANTHER" id="PTHR42812:SF15">
    <property type="entry name" value="HYDROLASE, PUTATIVE (AFU_ORTHOLOGUE AFUA_2G00930)-RELATED"/>
    <property type="match status" value="1"/>
</dbReference>
<organism evidence="7 8">
    <name type="scientific">Alternaria dauci</name>
    <dbReference type="NCBI Taxonomy" id="48095"/>
    <lineage>
        <taxon>Eukaryota</taxon>
        <taxon>Fungi</taxon>
        <taxon>Dikarya</taxon>
        <taxon>Ascomycota</taxon>
        <taxon>Pezizomycotina</taxon>
        <taxon>Dothideomycetes</taxon>
        <taxon>Pleosporomycetidae</taxon>
        <taxon>Pleosporales</taxon>
        <taxon>Pleosporineae</taxon>
        <taxon>Pleosporaceae</taxon>
        <taxon>Alternaria</taxon>
        <taxon>Alternaria sect. Porri</taxon>
    </lineage>
</organism>
<keyword evidence="3 4" id="KW-0326">Glycosidase</keyword>
<evidence type="ECO:0000256" key="1">
    <source>
        <dbReference type="ARBA" id="ARBA00009865"/>
    </source>
</evidence>